<reference evidence="5 6" key="1">
    <citation type="submission" date="2019-09" db="EMBL/GenBank/DDBJ databases">
        <title>Phylogenetic characterization of a novel taxon of the genus Bifidobacterium: Bifidobacterium choloepi sp. nov.</title>
        <authorList>
            <person name="Modesto M."/>
            <person name="Satti M."/>
        </authorList>
    </citation>
    <scope>NUCLEOTIDE SEQUENCE [LARGE SCALE GENOMIC DNA]</scope>
    <source>
        <strain evidence="5 6">BRDM6</strain>
    </source>
</reference>
<feature type="region of interest" description="Disordered" evidence="2">
    <location>
        <begin position="274"/>
        <end position="297"/>
    </location>
</feature>
<feature type="chain" id="PRO_5038447829" evidence="3">
    <location>
        <begin position="28"/>
        <end position="297"/>
    </location>
</feature>
<dbReference type="Proteomes" id="UP000469292">
    <property type="component" value="Unassembled WGS sequence"/>
</dbReference>
<dbReference type="AlphaFoldDB" id="A0A6I5NBU4"/>
<gene>
    <name evidence="5" type="ORF">F6S87_00025</name>
</gene>
<evidence type="ECO:0000256" key="2">
    <source>
        <dbReference type="SAM" id="MobiDB-lite"/>
    </source>
</evidence>
<dbReference type="InterPro" id="IPR001638">
    <property type="entry name" value="Solute-binding_3/MltF_N"/>
</dbReference>
<keyword evidence="1 3" id="KW-0732">Signal</keyword>
<dbReference type="EMBL" id="VYSG01000001">
    <property type="protein sequence ID" value="NEG69044.1"/>
    <property type="molecule type" value="Genomic_DNA"/>
</dbReference>
<keyword evidence="6" id="KW-1185">Reference proteome</keyword>
<dbReference type="RefSeq" id="WP_163226654.1">
    <property type="nucleotide sequence ID" value="NZ_VYSG01000001.1"/>
</dbReference>
<dbReference type="SUPFAM" id="SSF53850">
    <property type="entry name" value="Periplasmic binding protein-like II"/>
    <property type="match status" value="1"/>
</dbReference>
<evidence type="ECO:0000256" key="1">
    <source>
        <dbReference type="ARBA" id="ARBA00022729"/>
    </source>
</evidence>
<evidence type="ECO:0000259" key="4">
    <source>
        <dbReference type="SMART" id="SM00062"/>
    </source>
</evidence>
<proteinExistence type="predicted"/>
<dbReference type="SMART" id="SM00062">
    <property type="entry name" value="PBPb"/>
    <property type="match status" value="1"/>
</dbReference>
<evidence type="ECO:0000256" key="3">
    <source>
        <dbReference type="SAM" id="SignalP"/>
    </source>
</evidence>
<feature type="signal peptide" evidence="3">
    <location>
        <begin position="1"/>
        <end position="27"/>
    </location>
</feature>
<evidence type="ECO:0000313" key="5">
    <source>
        <dbReference type="EMBL" id="NEG69044.1"/>
    </source>
</evidence>
<protein>
    <submittedName>
        <fullName evidence="5">Transporter substrate-binding domain-containing protein</fullName>
    </submittedName>
</protein>
<dbReference type="PANTHER" id="PTHR35936:SF17">
    <property type="entry name" value="ARGININE-BINDING EXTRACELLULAR PROTEIN ARTP"/>
    <property type="match status" value="1"/>
</dbReference>
<dbReference type="PANTHER" id="PTHR35936">
    <property type="entry name" value="MEMBRANE-BOUND LYTIC MUREIN TRANSGLYCOSYLASE F"/>
    <property type="match status" value="1"/>
</dbReference>
<sequence>MIPFPQSRPVRRLLAAGAACAVAVALAGCGTSISVTTKGQAEGPVLAVGVSEDAPGMGWVHNATYQGFEVTVAEYVGKVLGYSEKQIEYTSVTPATLPGLVADGTVELAVAAYPVTDATSENVTFAGPYLSVQDDLLVRNDSGDQVASLDDMDGRTACAVDGSVSGDLLRAEVPGVTIETESTYAKCVSALLTGMADAVVAGAPIVYGLAEQAGADYAKVLEKPFGVENYGIAVKKGRTELADQVDTALKSMIDDGSWQAAVDEMTAFTGYVPDSKLDPPQVSAGDATATADASSGD</sequence>
<organism evidence="5 6">
    <name type="scientific">Bifidobacterium choloepi</name>
    <dbReference type="NCBI Taxonomy" id="2614131"/>
    <lineage>
        <taxon>Bacteria</taxon>
        <taxon>Bacillati</taxon>
        <taxon>Actinomycetota</taxon>
        <taxon>Actinomycetes</taxon>
        <taxon>Bifidobacteriales</taxon>
        <taxon>Bifidobacteriaceae</taxon>
        <taxon>Bifidobacterium</taxon>
    </lineage>
</organism>
<dbReference type="Gene3D" id="3.40.190.10">
    <property type="entry name" value="Periplasmic binding protein-like II"/>
    <property type="match status" value="2"/>
</dbReference>
<evidence type="ECO:0000313" key="6">
    <source>
        <dbReference type="Proteomes" id="UP000469292"/>
    </source>
</evidence>
<comment type="caution">
    <text evidence="5">The sequence shown here is derived from an EMBL/GenBank/DDBJ whole genome shotgun (WGS) entry which is preliminary data.</text>
</comment>
<feature type="compositionally biased region" description="Low complexity" evidence="2">
    <location>
        <begin position="283"/>
        <end position="297"/>
    </location>
</feature>
<name>A0A6I5NBU4_9BIFI</name>
<feature type="domain" description="Solute-binding protein family 3/N-terminal" evidence="4">
    <location>
        <begin position="45"/>
        <end position="269"/>
    </location>
</feature>
<dbReference type="Pfam" id="PF00497">
    <property type="entry name" value="SBP_bac_3"/>
    <property type="match status" value="1"/>
</dbReference>
<accession>A0A6I5NBU4</accession>